<feature type="chain" id="PRO_5015653368" description="PEP-CTERM sorting domain-containing protein" evidence="1">
    <location>
        <begin position="27"/>
        <end position="231"/>
    </location>
</feature>
<gene>
    <name evidence="2" type="ORF">C7H19_15985</name>
</gene>
<evidence type="ECO:0008006" key="4">
    <source>
        <dbReference type="Google" id="ProtNLM"/>
    </source>
</evidence>
<comment type="caution">
    <text evidence="2">The sequence shown here is derived from an EMBL/GenBank/DDBJ whole genome shotgun (WGS) entry which is preliminary data.</text>
</comment>
<organism evidence="2 3">
    <name type="scientific">Aphanothece hegewaldii CCALA 016</name>
    <dbReference type="NCBI Taxonomy" id="2107694"/>
    <lineage>
        <taxon>Bacteria</taxon>
        <taxon>Bacillati</taxon>
        <taxon>Cyanobacteriota</taxon>
        <taxon>Cyanophyceae</taxon>
        <taxon>Oscillatoriophycideae</taxon>
        <taxon>Chroococcales</taxon>
        <taxon>Aphanothecaceae</taxon>
        <taxon>Aphanothece</taxon>
    </lineage>
</organism>
<reference evidence="2 3" key="1">
    <citation type="submission" date="2018-03" db="EMBL/GenBank/DDBJ databases">
        <title>The ancient ancestry and fast evolution of plastids.</title>
        <authorList>
            <person name="Moore K.R."/>
            <person name="Magnabosco C."/>
            <person name="Momper L."/>
            <person name="Gold D.A."/>
            <person name="Bosak T."/>
            <person name="Fournier G.P."/>
        </authorList>
    </citation>
    <scope>NUCLEOTIDE SEQUENCE [LARGE SCALE GENOMIC DNA]</scope>
    <source>
        <strain evidence="2 3">CCALA 016</strain>
    </source>
</reference>
<dbReference type="EMBL" id="PXOH01000018">
    <property type="protein sequence ID" value="PSF35732.1"/>
    <property type="molecule type" value="Genomic_DNA"/>
</dbReference>
<dbReference type="AlphaFoldDB" id="A0A2T1LVI7"/>
<dbReference type="RefSeq" id="WP_106457920.1">
    <property type="nucleotide sequence ID" value="NZ_PXOH01000018.1"/>
</dbReference>
<keyword evidence="3" id="KW-1185">Reference proteome</keyword>
<name>A0A2T1LVI7_9CHRO</name>
<evidence type="ECO:0000256" key="1">
    <source>
        <dbReference type="SAM" id="SignalP"/>
    </source>
</evidence>
<evidence type="ECO:0000313" key="3">
    <source>
        <dbReference type="Proteomes" id="UP000239001"/>
    </source>
</evidence>
<protein>
    <recommendedName>
        <fullName evidence="4">PEP-CTERM sorting domain-containing protein</fullName>
    </recommendedName>
</protein>
<dbReference type="NCBIfam" id="TIGR02595">
    <property type="entry name" value="PEP_CTERM"/>
    <property type="match status" value="1"/>
</dbReference>
<sequence>MKTLKALASVAIATTIVPLVAGVAEAALIKTVDPLTDFQTVNQATTPNTVGITSQLLGSVNRTISVSGVKSPPSSPFPINAQVDVAGGFLSFATGTGTNGITTINYGTFAATDFTMGGADSIMLGLVSADLAGTNVTVTLNGIPKTLGPFGTVPPPVGPLVFDFDDFAGLDETAVTSFSVTIDPPTAGDVTIDVIGTSGPGIPPTTPEPTTMLGLLAVAAFGSSALKKKQS</sequence>
<dbReference type="InterPro" id="IPR013424">
    <property type="entry name" value="Ice-binding_C"/>
</dbReference>
<reference evidence="2 3" key="2">
    <citation type="submission" date="2018-03" db="EMBL/GenBank/DDBJ databases">
        <authorList>
            <person name="Keele B.F."/>
        </authorList>
    </citation>
    <scope>NUCLEOTIDE SEQUENCE [LARGE SCALE GENOMIC DNA]</scope>
    <source>
        <strain evidence="2 3">CCALA 016</strain>
    </source>
</reference>
<evidence type="ECO:0000313" key="2">
    <source>
        <dbReference type="EMBL" id="PSF35732.1"/>
    </source>
</evidence>
<proteinExistence type="predicted"/>
<feature type="signal peptide" evidence="1">
    <location>
        <begin position="1"/>
        <end position="26"/>
    </location>
</feature>
<keyword evidence="1" id="KW-0732">Signal</keyword>
<dbReference type="Proteomes" id="UP000239001">
    <property type="component" value="Unassembled WGS sequence"/>
</dbReference>
<accession>A0A2T1LVI7</accession>